<keyword evidence="6 10" id="KW-0630">Potassium</keyword>
<feature type="transmembrane region" description="Helical" evidence="10">
    <location>
        <begin position="428"/>
        <end position="447"/>
    </location>
</feature>
<accession>A0A4Y1R1Z5</accession>
<evidence type="ECO:0000259" key="12">
    <source>
        <dbReference type="Pfam" id="PF22776"/>
    </source>
</evidence>
<feature type="transmembrane region" description="Helical" evidence="10">
    <location>
        <begin position="87"/>
        <end position="108"/>
    </location>
</feature>
<keyword evidence="4 10" id="KW-0633">Potassium transport</keyword>
<feature type="transmembrane region" description="Helical" evidence="10">
    <location>
        <begin position="303"/>
        <end position="325"/>
    </location>
</feature>
<feature type="transmembrane region" description="Helical" evidence="10">
    <location>
        <begin position="170"/>
        <end position="192"/>
    </location>
</feature>
<evidence type="ECO:0000256" key="8">
    <source>
        <dbReference type="ARBA" id="ARBA00023065"/>
    </source>
</evidence>
<evidence type="ECO:0000259" key="11">
    <source>
        <dbReference type="Pfam" id="PF02705"/>
    </source>
</evidence>
<feature type="domain" description="K+ potassium transporter C-terminal" evidence="12">
    <location>
        <begin position="533"/>
        <end position="792"/>
    </location>
</feature>
<comment type="similarity">
    <text evidence="2 10">Belongs to the HAK/KUP transporter (TC 2.A.72.3) family.</text>
</comment>
<keyword evidence="5 10" id="KW-0812">Transmembrane</keyword>
<proteinExistence type="inferred from homology"/>
<name>A0A4Y1R1Z5_PRUDU</name>
<comment type="function">
    <text evidence="10">Potassium transporter.</text>
</comment>
<reference evidence="13" key="1">
    <citation type="journal article" date="2019" name="Science">
        <title>Mutation of a bHLH transcription factor allowed almond domestication.</title>
        <authorList>
            <person name="Sanchez-Perez R."/>
            <person name="Pavan S."/>
            <person name="Mazzeo R."/>
            <person name="Moldovan C."/>
            <person name="Aiese Cigliano R."/>
            <person name="Del Cueto J."/>
            <person name="Ricciardi F."/>
            <person name="Lotti C."/>
            <person name="Ricciardi L."/>
            <person name="Dicenta F."/>
            <person name="Lopez-Marques R.L."/>
            <person name="Lindberg Moller B."/>
        </authorList>
    </citation>
    <scope>NUCLEOTIDE SEQUENCE</scope>
</reference>
<dbReference type="Pfam" id="PF02705">
    <property type="entry name" value="K_trans"/>
    <property type="match status" value="1"/>
</dbReference>
<feature type="transmembrane region" description="Helical" evidence="10">
    <location>
        <begin position="44"/>
        <end position="66"/>
    </location>
</feature>
<dbReference type="AlphaFoldDB" id="A0A4Y1R1Z5"/>
<feature type="transmembrane region" description="Helical" evidence="10">
    <location>
        <begin position="483"/>
        <end position="502"/>
    </location>
</feature>
<feature type="domain" description="K+ potassium transporter integral membrane" evidence="11">
    <location>
        <begin position="47"/>
        <end position="521"/>
    </location>
</feature>
<dbReference type="GO" id="GO:0015079">
    <property type="term" value="F:potassium ion transmembrane transporter activity"/>
    <property type="evidence" value="ECO:0007669"/>
    <property type="project" value="UniProtKB-UniRule"/>
</dbReference>
<keyword evidence="3" id="KW-0813">Transport</keyword>
<keyword evidence="7 10" id="KW-1133">Transmembrane helix</keyword>
<evidence type="ECO:0000256" key="2">
    <source>
        <dbReference type="ARBA" id="ARBA00008440"/>
    </source>
</evidence>
<feature type="transmembrane region" description="Helical" evidence="10">
    <location>
        <begin position="199"/>
        <end position="218"/>
    </location>
</feature>
<sequence>MEPLVALAFVTNTIYKFLEIQLSAMDLERVKCWDTSKKDSWKNILLLAYQSLGVVYGDLSISPLYVYKSAFAEDIQHSETNEEIYGVLSFVFWTLTLVPLFKYVFIVLRADDNGEGGTFALYSLICRHAKVSLLPNRQLADEALSTYKLEHPPEKEKSSRLKVVLEKCKALHTALLILVLLGTCMVIGDGVLTPAISDAVVPITCFILLCLFALQHYGTHRVGFFFAPVVFAWLLCISALGLYNIFQWNRYIYQALSPYYMFKFLRKTRISGWMSLGGILLCITGSEAMFADLGHFSYSAIQVAFTFLVYPALILAYMGQAAYLSQHHHTSHRISFYVSVPESVRWPVLVLAILASVVGSQAIISGTFSIINQSQSLGCFPRVKVVHTSDKVHGQIYIPEINWMLMILCIAVTIGFRDTKHLGNASGLAVMAVMLVTTCLTSLVIILCWRKPPILALCFLIFFGSIELLYFSASLTKFREGAWLPILLALFLMTIMFVWHYATIKKYEFDLHNKVSLDWLLALGPSLGIARVPGIGLVFTDLTSGIPANFSRFVTNLPAFHRVLVFVCVKSVPVPYVPPAERYLVGRVGPAAHRSYRCIVRYGYRDVHQDVDSFESELVDRLADFIRYDWCRTQRTSSCTEDDASRSTDMSDSRLAVIGTVAFSGAPAYEIEETQPASVSVGFPTVESITDVIEMEPVERRVRFAIDDDSQADSRTENAMQIREELEDLYAAQQAGTAFILGHSHVKAKQGSSIMKRLAINFGYNFLRKNCRGADVALKVPPVSLLEVGMVYVV</sequence>
<dbReference type="Pfam" id="PF22776">
    <property type="entry name" value="K_trans_C"/>
    <property type="match status" value="1"/>
</dbReference>
<keyword evidence="9 10" id="KW-0472">Membrane</keyword>
<feature type="transmembrane region" description="Helical" evidence="10">
    <location>
        <begin position="453"/>
        <end position="471"/>
    </location>
</feature>
<feature type="transmembrane region" description="Helical" evidence="10">
    <location>
        <begin position="346"/>
        <end position="371"/>
    </location>
</feature>
<dbReference type="InterPro" id="IPR053951">
    <property type="entry name" value="K_trans_N"/>
</dbReference>
<evidence type="ECO:0000256" key="9">
    <source>
        <dbReference type="ARBA" id="ARBA00023136"/>
    </source>
</evidence>
<gene>
    <name evidence="13" type="ORF">Prudu_007456</name>
</gene>
<dbReference type="GO" id="GO:0005886">
    <property type="term" value="C:plasma membrane"/>
    <property type="evidence" value="ECO:0007669"/>
    <property type="project" value="UniProtKB-SubCell"/>
</dbReference>
<dbReference type="InterPro" id="IPR003855">
    <property type="entry name" value="K+_transporter"/>
</dbReference>
<feature type="transmembrane region" description="Helical" evidence="10">
    <location>
        <begin position="224"/>
        <end position="246"/>
    </location>
</feature>
<keyword evidence="8 10" id="KW-0406">Ion transport</keyword>
<evidence type="ECO:0000256" key="4">
    <source>
        <dbReference type="ARBA" id="ARBA00022538"/>
    </source>
</evidence>
<organism evidence="13">
    <name type="scientific">Prunus dulcis</name>
    <name type="common">Almond</name>
    <name type="synonym">Amygdalus dulcis</name>
    <dbReference type="NCBI Taxonomy" id="3755"/>
    <lineage>
        <taxon>Eukaryota</taxon>
        <taxon>Viridiplantae</taxon>
        <taxon>Streptophyta</taxon>
        <taxon>Embryophyta</taxon>
        <taxon>Tracheophyta</taxon>
        <taxon>Spermatophyta</taxon>
        <taxon>Magnoliopsida</taxon>
        <taxon>eudicotyledons</taxon>
        <taxon>Gunneridae</taxon>
        <taxon>Pentapetalae</taxon>
        <taxon>rosids</taxon>
        <taxon>fabids</taxon>
        <taxon>Rosales</taxon>
        <taxon>Rosaceae</taxon>
        <taxon>Amygdaloideae</taxon>
        <taxon>Amygdaleae</taxon>
        <taxon>Prunus</taxon>
    </lineage>
</organism>
<comment type="subcellular location">
    <subcellularLocation>
        <location evidence="1">Cell membrane</location>
        <topology evidence="1">Multi-pass membrane protein</topology>
    </subcellularLocation>
    <subcellularLocation>
        <location evidence="10">Membrane</location>
        <topology evidence="10">Multi-pass membrane protein</topology>
    </subcellularLocation>
</comment>
<dbReference type="PANTHER" id="PTHR30540:SF6">
    <property type="entry name" value="POTASSIUM TRANSPORTER 2"/>
    <property type="match status" value="1"/>
</dbReference>
<dbReference type="EMBL" id="AP019298">
    <property type="protein sequence ID" value="BBG98130.1"/>
    <property type="molecule type" value="Genomic_DNA"/>
</dbReference>
<feature type="transmembrane region" description="Helical" evidence="10">
    <location>
        <begin position="270"/>
        <end position="291"/>
    </location>
</feature>
<dbReference type="PANTHER" id="PTHR30540">
    <property type="entry name" value="OSMOTIC STRESS POTASSIUM TRANSPORTER"/>
    <property type="match status" value="1"/>
</dbReference>
<dbReference type="InterPro" id="IPR053952">
    <property type="entry name" value="K_trans_C"/>
</dbReference>
<feature type="transmembrane region" description="Helical" evidence="10">
    <location>
        <begin position="396"/>
        <end position="416"/>
    </location>
</feature>
<protein>
    <recommendedName>
        <fullName evidence="10">Potassium transporter</fullName>
    </recommendedName>
</protein>
<evidence type="ECO:0000256" key="5">
    <source>
        <dbReference type="ARBA" id="ARBA00022692"/>
    </source>
</evidence>
<evidence type="ECO:0000313" key="13">
    <source>
        <dbReference type="EMBL" id="BBG98130.1"/>
    </source>
</evidence>
<evidence type="ECO:0000256" key="3">
    <source>
        <dbReference type="ARBA" id="ARBA00022448"/>
    </source>
</evidence>
<evidence type="ECO:0000256" key="1">
    <source>
        <dbReference type="ARBA" id="ARBA00004651"/>
    </source>
</evidence>
<evidence type="ECO:0000256" key="6">
    <source>
        <dbReference type="ARBA" id="ARBA00022958"/>
    </source>
</evidence>
<evidence type="ECO:0000256" key="7">
    <source>
        <dbReference type="ARBA" id="ARBA00022989"/>
    </source>
</evidence>
<evidence type="ECO:0000256" key="10">
    <source>
        <dbReference type="RuleBase" id="RU321113"/>
    </source>
</evidence>
<dbReference type="NCBIfam" id="TIGR00794">
    <property type="entry name" value="kup"/>
    <property type="match status" value="1"/>
</dbReference>